<proteinExistence type="predicted"/>
<name>A0A347TKL6_9BACT</name>
<dbReference type="PANTHER" id="PTHR33840:SF1">
    <property type="entry name" value="TLE1 PHOSPHOLIPASE DOMAIN-CONTAINING PROTEIN"/>
    <property type="match status" value="1"/>
</dbReference>
<dbReference type="GO" id="GO:0016787">
    <property type="term" value="F:hydrolase activity"/>
    <property type="evidence" value="ECO:0007669"/>
    <property type="project" value="UniProtKB-KW"/>
</dbReference>
<protein>
    <submittedName>
        <fullName evidence="3">Alpha/beta hydrolase domain-containing (DUF2235) protein</fullName>
    </submittedName>
</protein>
<dbReference type="Pfam" id="PF09994">
    <property type="entry name" value="T6SS_Tle1-like_cat"/>
    <property type="match status" value="1"/>
</dbReference>
<evidence type="ECO:0000256" key="1">
    <source>
        <dbReference type="SAM" id="Coils"/>
    </source>
</evidence>
<sequence>MSNDITKGNAFHKEGEVVHLNEFCTKENEAIEEDIKTRIAYMVISNEDIKELLNSTDDKQIILDKVIEEYKPYLIKAVEKESTKNNKPLIFDDLRGVNEEIIDKKLVKLCTTQLYNSKSYGSVLKAKKYHHAYKKVLQKNLKENLEKKSTSALTFTKDSCNEIIKKEVNKTSKKLNKNEQAYIVLSMPYVYNIKDGSKTKELELISYEEKIIASFMPELIIEYGVFFDGTNNNIYNIDFYKNFMEFLKEPAKDIEDKIKNRDGLRRSKDELETLDKKTIQYHILLTDNPEFTKKTKKIIINQMNNASIRYFDNKSVFIVGKDEIITTKKAEKDSKKVFDYLLDVKNSKKDAQEKTISDYIIKEILPDDNEDSSFTNGETNISRLYELYDGDDVKKNKDALPNTRFKLYESGSGTFNPFIQKDYEDDSVVGLGLGMGESGVIAHCLYSCIKMVEQLRKDSITYMDELVLDVFGFSRGSTSARHFICTLLKNTQLVKNEKREYTIKTKDSKDIFYEFFGSNGYVRIGSKTIFNPLRTDIEYINPNNNNHRVYNPFYKEKEITIESISFRFAGLFDTVTHYGIMQSNDSDDLNINFFENDNNKKVGHVVHLMADDEFRYNFEAYSIFTNINKHYYKESTEKREDGGARFEEFYVPGAHADVGGGYNEENELVYLGDFIIEEKKLPDYLRKNIQKWNNKYNWLKNNALIQKDSKKEIKEMKEKQKERESEIEKLKKELEKENKSKNEKEKLKDDIEKLENKEGFYYYIKNVYNLNTREDIWGNSSNWEYHLHLYMYKPKVSNKYEHVAMRLMYDKAIYVDSKTQKNRKDEFEMVPFGKFDHSFKDDETLKETYKALKEHKVLKKENTKIYKELKNNYLHHSSQVGNFVNKPSNEKKDEYELYGKRVIYSTEGKEFTRG</sequence>
<dbReference type="PANTHER" id="PTHR33840">
    <property type="match status" value="1"/>
</dbReference>
<gene>
    <name evidence="3" type="ORF">AMRN_1408</name>
</gene>
<evidence type="ECO:0000313" key="3">
    <source>
        <dbReference type="EMBL" id="AXX87144.1"/>
    </source>
</evidence>
<evidence type="ECO:0000259" key="2">
    <source>
        <dbReference type="Pfam" id="PF09994"/>
    </source>
</evidence>
<organism evidence="3 4">
    <name type="scientific">Malaciobacter marinus</name>
    <dbReference type="NCBI Taxonomy" id="505249"/>
    <lineage>
        <taxon>Bacteria</taxon>
        <taxon>Pseudomonadati</taxon>
        <taxon>Campylobacterota</taxon>
        <taxon>Epsilonproteobacteria</taxon>
        <taxon>Campylobacterales</taxon>
        <taxon>Arcobacteraceae</taxon>
        <taxon>Malaciobacter</taxon>
    </lineage>
</organism>
<feature type="domain" description="T6SS Phospholipase effector Tle1-like catalytic" evidence="2">
    <location>
        <begin position="376"/>
        <end position="667"/>
    </location>
</feature>
<reference evidence="3 4" key="1">
    <citation type="submission" date="2018-08" db="EMBL/GenBank/DDBJ databases">
        <title>Complete genome of the Arcobacter marinus type strain JCM 15502.</title>
        <authorList>
            <person name="Miller W.G."/>
            <person name="Yee E."/>
            <person name="Huynh S."/>
            <person name="Parker C.T."/>
        </authorList>
    </citation>
    <scope>NUCLEOTIDE SEQUENCE [LARGE SCALE GENOMIC DNA]</scope>
    <source>
        <strain evidence="3 4">JCM 15502</strain>
    </source>
</reference>
<dbReference type="Proteomes" id="UP000264693">
    <property type="component" value="Chromosome"/>
</dbReference>
<feature type="coiled-coil region" evidence="1">
    <location>
        <begin position="706"/>
        <end position="757"/>
    </location>
</feature>
<evidence type="ECO:0000313" key="4">
    <source>
        <dbReference type="Proteomes" id="UP000264693"/>
    </source>
</evidence>
<dbReference type="InterPro" id="IPR018712">
    <property type="entry name" value="Tle1-like_cat"/>
</dbReference>
<dbReference type="KEGG" id="amar:AMRN_1408"/>
<accession>A0A347TKL6</accession>
<dbReference type="RefSeq" id="WP_152031932.1">
    <property type="nucleotide sequence ID" value="NZ_CP032101.1"/>
</dbReference>
<dbReference type="AlphaFoldDB" id="A0A347TKL6"/>
<dbReference type="EMBL" id="CP032101">
    <property type="protein sequence ID" value="AXX87144.1"/>
    <property type="molecule type" value="Genomic_DNA"/>
</dbReference>
<keyword evidence="1" id="KW-0175">Coiled coil</keyword>
<keyword evidence="3" id="KW-0378">Hydrolase</keyword>